<dbReference type="InterPro" id="IPR013651">
    <property type="entry name" value="ATP-grasp_RimK-type"/>
</dbReference>
<dbReference type="Gene3D" id="3.40.50.20">
    <property type="match status" value="1"/>
</dbReference>
<proteinExistence type="predicted"/>
<evidence type="ECO:0000313" key="7">
    <source>
        <dbReference type="Proteomes" id="UP000034774"/>
    </source>
</evidence>
<dbReference type="GO" id="GO:0005524">
    <property type="term" value="F:ATP binding"/>
    <property type="evidence" value="ECO:0007669"/>
    <property type="project" value="UniProtKB-UniRule"/>
</dbReference>
<dbReference type="PANTHER" id="PTHR21621">
    <property type="entry name" value="RIBOSOMAL PROTEIN S6 MODIFICATION PROTEIN"/>
    <property type="match status" value="1"/>
</dbReference>
<protein>
    <submittedName>
        <fullName evidence="6">Ribosomal protein S6 modification protein</fullName>
    </submittedName>
</protein>
<dbReference type="PANTHER" id="PTHR21621:SF0">
    <property type="entry name" value="BETA-CITRYLGLUTAMATE SYNTHASE B-RELATED"/>
    <property type="match status" value="1"/>
</dbReference>
<keyword evidence="3 4" id="KW-0067">ATP-binding</keyword>
<gene>
    <name evidence="6" type="ORF">UT17_C0002G0204</name>
</gene>
<dbReference type="STRING" id="1618572.UT17_C0002G0204"/>
<keyword evidence="2 4" id="KW-0547">Nucleotide-binding</keyword>
<sequence length="297" mass="33176">MDFDCDIILFTTGPSAYAPKRLSEEAKKLNVDLRVIHYKDINITYSNNGMELNLKGEKMPIPKGVFLRGLGEDSIYNPLRTAILLWYKSKGSKILNELSYDKWPSLDKTTQYINLATAGIPVAESYSFASIEELVKWGKSNYPFIAKDVIGSCGTGVFKISGDDELDELLKKFNSNFKVKALLFQRFLPNAVDLRVVMLGGEIVGAMKRIAKPGNFLSNFSQGGLVEEYKIGEDSEASSVAVNTVKLFKLEYCGLDLMRDTQGNWIVLEVNRSCQFEGFESATKINVAQKVINYLLA</sequence>
<evidence type="ECO:0000259" key="5">
    <source>
        <dbReference type="PROSITE" id="PS50975"/>
    </source>
</evidence>
<dbReference type="InterPro" id="IPR011761">
    <property type="entry name" value="ATP-grasp"/>
</dbReference>
<accession>A0A0G0PT61</accession>
<dbReference type="InterPro" id="IPR004666">
    <property type="entry name" value="Rp_bS6_RimK/Lys_biosynth_LsyX"/>
</dbReference>
<dbReference type="NCBIfam" id="TIGR00768">
    <property type="entry name" value="rimK_fam"/>
    <property type="match status" value="1"/>
</dbReference>
<reference evidence="6 7" key="1">
    <citation type="journal article" date="2015" name="Nature">
        <title>rRNA introns, odd ribosomes, and small enigmatic genomes across a large radiation of phyla.</title>
        <authorList>
            <person name="Brown C.T."/>
            <person name="Hug L.A."/>
            <person name="Thomas B.C."/>
            <person name="Sharon I."/>
            <person name="Castelle C.J."/>
            <person name="Singh A."/>
            <person name="Wilkins M.J."/>
            <person name="Williams K.H."/>
            <person name="Banfield J.F."/>
        </authorList>
    </citation>
    <scope>NUCLEOTIDE SEQUENCE [LARGE SCALE GENOMIC DNA]</scope>
</reference>
<name>A0A0G0PT61_9BACT</name>
<dbReference type="SUPFAM" id="SSF56059">
    <property type="entry name" value="Glutathione synthetase ATP-binding domain-like"/>
    <property type="match status" value="1"/>
</dbReference>
<dbReference type="PROSITE" id="PS50975">
    <property type="entry name" value="ATP_GRASP"/>
    <property type="match status" value="1"/>
</dbReference>
<dbReference type="GO" id="GO:0016879">
    <property type="term" value="F:ligase activity, forming carbon-nitrogen bonds"/>
    <property type="evidence" value="ECO:0007669"/>
    <property type="project" value="TreeGrafter"/>
</dbReference>
<comment type="caution">
    <text evidence="6">The sequence shown here is derived from an EMBL/GenBank/DDBJ whole genome shotgun (WGS) entry which is preliminary data.</text>
</comment>
<dbReference type="Gene3D" id="3.30.470.20">
    <property type="entry name" value="ATP-grasp fold, B domain"/>
    <property type="match status" value="1"/>
</dbReference>
<dbReference type="AlphaFoldDB" id="A0A0G0PT61"/>
<evidence type="ECO:0000256" key="3">
    <source>
        <dbReference type="ARBA" id="ARBA00022840"/>
    </source>
</evidence>
<evidence type="ECO:0000256" key="2">
    <source>
        <dbReference type="ARBA" id="ARBA00022741"/>
    </source>
</evidence>
<evidence type="ECO:0000256" key="4">
    <source>
        <dbReference type="PROSITE-ProRule" id="PRU00409"/>
    </source>
</evidence>
<evidence type="ECO:0000256" key="1">
    <source>
        <dbReference type="ARBA" id="ARBA00022723"/>
    </source>
</evidence>
<dbReference type="GO" id="GO:0005737">
    <property type="term" value="C:cytoplasm"/>
    <property type="evidence" value="ECO:0007669"/>
    <property type="project" value="TreeGrafter"/>
</dbReference>
<dbReference type="GO" id="GO:0046872">
    <property type="term" value="F:metal ion binding"/>
    <property type="evidence" value="ECO:0007669"/>
    <property type="project" value="UniProtKB-KW"/>
</dbReference>
<dbReference type="Pfam" id="PF08443">
    <property type="entry name" value="RimK"/>
    <property type="match status" value="1"/>
</dbReference>
<keyword evidence="1" id="KW-0479">Metal-binding</keyword>
<organism evidence="6 7">
    <name type="scientific">Candidatus Woesebacteria bacterium GW2011_GWB1_39_10</name>
    <dbReference type="NCBI Taxonomy" id="1618572"/>
    <lineage>
        <taxon>Bacteria</taxon>
        <taxon>Candidatus Woeseibacteriota</taxon>
    </lineage>
</organism>
<dbReference type="EMBL" id="LBVU01000002">
    <property type="protein sequence ID" value="KKQ92541.1"/>
    <property type="molecule type" value="Genomic_DNA"/>
</dbReference>
<dbReference type="Proteomes" id="UP000034774">
    <property type="component" value="Unassembled WGS sequence"/>
</dbReference>
<evidence type="ECO:0000313" key="6">
    <source>
        <dbReference type="EMBL" id="KKQ92541.1"/>
    </source>
</evidence>
<feature type="domain" description="ATP-grasp" evidence="5">
    <location>
        <begin position="112"/>
        <end position="296"/>
    </location>
</feature>